<organism evidence="2 3">
    <name type="scientific">Thalassolituus oleivorans MIL-1</name>
    <dbReference type="NCBI Taxonomy" id="1298593"/>
    <lineage>
        <taxon>Bacteria</taxon>
        <taxon>Pseudomonadati</taxon>
        <taxon>Pseudomonadota</taxon>
        <taxon>Gammaproteobacteria</taxon>
        <taxon>Oceanospirillales</taxon>
        <taxon>Oceanospirillaceae</taxon>
        <taxon>Thalassolituus</taxon>
    </lineage>
</organism>
<dbReference type="PANTHER" id="PTHR34595:SF7">
    <property type="entry name" value="SLL1039 PROTEIN"/>
    <property type="match status" value="1"/>
</dbReference>
<dbReference type="AlphaFoldDB" id="M5DN00"/>
<gene>
    <name evidence="2" type="ORF">TOL_0874</name>
</gene>
<dbReference type="Proteomes" id="UP000011866">
    <property type="component" value="Chromosome"/>
</dbReference>
<evidence type="ECO:0000313" key="3">
    <source>
        <dbReference type="Proteomes" id="UP000011866"/>
    </source>
</evidence>
<dbReference type="GeneID" id="79175819"/>
<proteinExistence type="predicted"/>
<feature type="domain" description="DUF403" evidence="1">
    <location>
        <begin position="1"/>
        <end position="307"/>
    </location>
</feature>
<dbReference type="PATRIC" id="fig|1298593.3.peg.843"/>
<name>M5DN00_9GAMM</name>
<dbReference type="PANTHER" id="PTHR34595">
    <property type="entry name" value="BLR5612 PROTEIN"/>
    <property type="match status" value="1"/>
</dbReference>
<dbReference type="HOGENOM" id="CLU_071567_1_0_6"/>
<dbReference type="InterPro" id="IPR051680">
    <property type="entry name" value="ATP-dep_Glu-Cys_Ligase-2"/>
</dbReference>
<dbReference type="RefSeq" id="WP_015486047.1">
    <property type="nucleotide sequence ID" value="NC_020888.1"/>
</dbReference>
<dbReference type="KEGG" id="tol:TOL_0874"/>
<dbReference type="EMBL" id="HF680312">
    <property type="protein sequence ID" value="CCU71310.1"/>
    <property type="molecule type" value="Genomic_DNA"/>
</dbReference>
<dbReference type="STRING" id="187493.CN03_13815"/>
<dbReference type="Pfam" id="PF04168">
    <property type="entry name" value="Alpha-E"/>
    <property type="match status" value="1"/>
</dbReference>
<keyword evidence="3" id="KW-1185">Reference proteome</keyword>
<accession>M5DN00</accession>
<reference evidence="2 3" key="1">
    <citation type="journal article" date="2013" name="Genome Announc.">
        <title>Genome Sequence of Thalassolituus oleivorans MIL-1 (DSM 14913T).</title>
        <authorList>
            <person name="Golyshin P.N."/>
            <person name="Werner J."/>
            <person name="Chernikova T.N."/>
            <person name="Tran H."/>
            <person name="Ferrer M."/>
            <person name="Yakimov M.M."/>
            <person name="Teeling H."/>
            <person name="Golyshina O.V."/>
        </authorList>
    </citation>
    <scope>NUCLEOTIDE SEQUENCE [LARGE SCALE GENOMIC DNA]</scope>
    <source>
        <strain evidence="2 3">MIL-1</strain>
    </source>
</reference>
<dbReference type="eggNOG" id="COG2307">
    <property type="taxonomic scope" value="Bacteria"/>
</dbReference>
<protein>
    <recommendedName>
        <fullName evidence="1">DUF403 domain-containing protein</fullName>
    </recommendedName>
</protein>
<sequence length="310" mass="35508">MLSRTASELYWLSRYLERAENTVRMLDVSFTVSMMPNKEIAEQELIAPLKISSTYEDFMERYGIVNRDTILQFFALDTLNPSSVISCLNSARDNAKSVRGKISSESWEAINSTWIELQAMKRSGSVGDASRFFDWVKERSHLYRGAVYGTSLRNDAFRFLRLGTFLERADNTARILDVKYQIENQQDDEGSLEYYRWVAVLRSLGAYEAYQDIFGDRITPEKVAQLLILRAEVPRSIRACLEATNDILQDIEGKSGQAAKRLVAVQYARIQFGDSDYIFRETGLHSYLTDFLARIETIANSIHTAYMEAV</sequence>
<evidence type="ECO:0000313" key="2">
    <source>
        <dbReference type="EMBL" id="CCU71310.1"/>
    </source>
</evidence>
<dbReference type="InterPro" id="IPR007296">
    <property type="entry name" value="DUF403"/>
</dbReference>
<evidence type="ECO:0000259" key="1">
    <source>
        <dbReference type="Pfam" id="PF04168"/>
    </source>
</evidence>